<comment type="subcellular location">
    <subcellularLocation>
        <location evidence="11">Cell inner membrane</location>
    </subcellularLocation>
    <subcellularLocation>
        <location evidence="1">Cell membrane</location>
        <topology evidence="1">Multi-pass membrane protein</topology>
    </subcellularLocation>
</comment>
<dbReference type="InterPro" id="IPR051085">
    <property type="entry name" value="MB_O-acyltransferase"/>
</dbReference>
<organism evidence="12 13">
    <name type="scientific">Avibacterium paragallinarum</name>
    <name type="common">Haemophilus gallinarum</name>
    <dbReference type="NCBI Taxonomy" id="728"/>
    <lineage>
        <taxon>Bacteria</taxon>
        <taxon>Pseudomonadati</taxon>
        <taxon>Pseudomonadota</taxon>
        <taxon>Gammaproteobacteria</taxon>
        <taxon>Pasteurellales</taxon>
        <taxon>Pasteurellaceae</taxon>
        <taxon>Avibacterium</taxon>
    </lineage>
</organism>
<evidence type="ECO:0000256" key="4">
    <source>
        <dbReference type="ARBA" id="ARBA00022475"/>
    </source>
</evidence>
<dbReference type="PANTHER" id="PTHR13285">
    <property type="entry name" value="ACYLTRANSFERASE"/>
    <property type="match status" value="1"/>
</dbReference>
<evidence type="ECO:0000256" key="1">
    <source>
        <dbReference type="ARBA" id="ARBA00004651"/>
    </source>
</evidence>
<evidence type="ECO:0000256" key="9">
    <source>
        <dbReference type="ARBA" id="ARBA00023136"/>
    </source>
</evidence>
<evidence type="ECO:0000313" key="12">
    <source>
        <dbReference type="EMBL" id="STO71436.1"/>
    </source>
</evidence>
<dbReference type="InterPro" id="IPR004299">
    <property type="entry name" value="MBOAT_fam"/>
</dbReference>
<evidence type="ECO:0000256" key="6">
    <source>
        <dbReference type="ARBA" id="ARBA00022692"/>
    </source>
</evidence>
<evidence type="ECO:0000256" key="7">
    <source>
        <dbReference type="ARBA" id="ARBA00022841"/>
    </source>
</evidence>
<keyword evidence="7 11" id="KW-0016">Alginate biosynthesis</keyword>
<dbReference type="GO" id="GO:0042121">
    <property type="term" value="P:alginic acid biosynthetic process"/>
    <property type="evidence" value="ECO:0007669"/>
    <property type="project" value="UniProtKB-UniRule"/>
</dbReference>
<evidence type="ECO:0000256" key="2">
    <source>
        <dbReference type="ARBA" id="ARBA00005182"/>
    </source>
</evidence>
<comment type="similarity">
    <text evidence="3 11">Belongs to the membrane-bound acyltransferase family.</text>
</comment>
<dbReference type="PANTHER" id="PTHR13285:SF23">
    <property type="entry name" value="TEICHOIC ACID D-ALANYLTRANSFERASE"/>
    <property type="match status" value="1"/>
</dbReference>
<dbReference type="GO" id="GO:0016746">
    <property type="term" value="F:acyltransferase activity"/>
    <property type="evidence" value="ECO:0007669"/>
    <property type="project" value="UniProtKB-KW"/>
</dbReference>
<dbReference type="EC" id="2.3.1.-" evidence="11"/>
<keyword evidence="9 11" id="KW-0472">Membrane</keyword>
<name>A0A0F5EQT6_AVIPA</name>
<dbReference type="AlphaFoldDB" id="A0A0F5EQT6"/>
<dbReference type="InterPro" id="IPR024194">
    <property type="entry name" value="Ac/AlaTfrase_AlgI/DltB"/>
</dbReference>
<proteinExistence type="inferred from homology"/>
<accession>A0A0F5EQT6</accession>
<gene>
    <name evidence="12" type="primary">dltB</name>
    <name evidence="12" type="ORF">NCTC11296_01337</name>
</gene>
<evidence type="ECO:0000256" key="10">
    <source>
        <dbReference type="ARBA" id="ARBA00023315"/>
    </source>
</evidence>
<dbReference type="UniPathway" id="UPA00286"/>
<evidence type="ECO:0000313" key="13">
    <source>
        <dbReference type="Proteomes" id="UP000254465"/>
    </source>
</evidence>
<reference evidence="12 13" key="1">
    <citation type="submission" date="2018-06" db="EMBL/GenBank/DDBJ databases">
        <authorList>
            <consortium name="Pathogen Informatics"/>
            <person name="Doyle S."/>
        </authorList>
    </citation>
    <scope>NUCLEOTIDE SEQUENCE [LARGE SCALE GENOMIC DNA]</scope>
    <source>
        <strain evidence="12 13">NCTC11296</strain>
    </source>
</reference>
<keyword evidence="6 11" id="KW-0812">Transmembrane</keyword>
<comment type="pathway">
    <text evidence="2 11">Glycan biosynthesis; alginate biosynthesis.</text>
</comment>
<dbReference type="KEGG" id="apag:EIA51_05245"/>
<dbReference type="Pfam" id="PF03062">
    <property type="entry name" value="MBOAT"/>
    <property type="match status" value="1"/>
</dbReference>
<dbReference type="InterPro" id="IPR028362">
    <property type="entry name" value="AlgI"/>
</dbReference>
<dbReference type="PIRSF" id="PIRSF500217">
    <property type="entry name" value="AlgI"/>
    <property type="match status" value="1"/>
</dbReference>
<dbReference type="GO" id="GO:0005886">
    <property type="term" value="C:plasma membrane"/>
    <property type="evidence" value="ECO:0007669"/>
    <property type="project" value="UniProtKB-SubCell"/>
</dbReference>
<keyword evidence="11" id="KW-0997">Cell inner membrane</keyword>
<keyword evidence="8" id="KW-1133">Transmembrane helix</keyword>
<protein>
    <recommendedName>
        <fullName evidence="11">Probable alginate O-acetylase</fullName>
        <ecNumber evidence="11">2.3.1.-</ecNumber>
    </recommendedName>
</protein>
<evidence type="ECO:0000256" key="5">
    <source>
        <dbReference type="ARBA" id="ARBA00022679"/>
    </source>
</evidence>
<evidence type="ECO:0000256" key="3">
    <source>
        <dbReference type="ARBA" id="ARBA00010323"/>
    </source>
</evidence>
<dbReference type="Proteomes" id="UP000254465">
    <property type="component" value="Unassembled WGS sequence"/>
</dbReference>
<keyword evidence="5 11" id="KW-0808">Transferase</keyword>
<dbReference type="PIRSF" id="PIRSF016636">
    <property type="entry name" value="AlgI_DltB"/>
    <property type="match status" value="1"/>
</dbReference>
<dbReference type="EMBL" id="UGHK01000002">
    <property type="protein sequence ID" value="STO71436.1"/>
    <property type="molecule type" value="Genomic_DNA"/>
</dbReference>
<sequence length="476" mass="55502">MQLLSIEFFVCFFFLFCTYWLLQKHIVWQNRLLLVFSLMGLYLLEPCFLYAVFVYSVFIAVVSTFMEKMLQEKRRYYCLILGIVFTLLFLCFFKYFDFFRPELQQRLGTESVDILFPLGISYYSFQGIAYLVALYKKQTRKLTFSQTLLYFSFFLTVTSGPIARISKSRSYLGEQIGMGEQIQTLTPRQMLSPVLAIYLIILGIAKKWWFSTILADNIVTPVFDNPFQYDGISVLSAIYGYTIQLFLDFSGYTDIVIGLAMLLGFRLPSNFFMPLRAVNLKAFWERWHISLSTWIRDYIYIPLGGNRCSFIKQSRNILIAMILSGVWHGYGWNFFLWGLLHGIGLILFNCIQRFNLNRFLPLNEWWGNAIGIFLTFHFVVFTFVIFGSASLEETTLIFSALFHNEWHLPENNLILFLSVMFGILIFYPLLNRFSAFIINAFSRLPVFMLALPMIIVMLIIIIASPSGIPGFIYANF</sequence>
<evidence type="ECO:0000256" key="11">
    <source>
        <dbReference type="PIRNR" id="PIRNR016636"/>
    </source>
</evidence>
<keyword evidence="4 11" id="KW-1003">Cell membrane</keyword>
<keyword evidence="10 11" id="KW-0012">Acyltransferase</keyword>
<evidence type="ECO:0000256" key="8">
    <source>
        <dbReference type="ARBA" id="ARBA00022989"/>
    </source>
</evidence>